<name>A0ABQ5AZ03_9ASTR</name>
<feature type="coiled-coil region" evidence="1">
    <location>
        <begin position="307"/>
        <end position="339"/>
    </location>
</feature>
<evidence type="ECO:0000256" key="1">
    <source>
        <dbReference type="SAM" id="Coils"/>
    </source>
</evidence>
<feature type="compositionally biased region" description="Basic and acidic residues" evidence="2">
    <location>
        <begin position="183"/>
        <end position="206"/>
    </location>
</feature>
<comment type="caution">
    <text evidence="3">The sequence shown here is derived from an EMBL/GenBank/DDBJ whole genome shotgun (WGS) entry which is preliminary data.</text>
</comment>
<feature type="coiled-coil region" evidence="1">
    <location>
        <begin position="124"/>
        <end position="165"/>
    </location>
</feature>
<dbReference type="SUPFAM" id="SSF90250">
    <property type="entry name" value="Troponin coil-coiled subunits"/>
    <property type="match status" value="1"/>
</dbReference>
<evidence type="ECO:0000256" key="2">
    <source>
        <dbReference type="SAM" id="MobiDB-lite"/>
    </source>
</evidence>
<organism evidence="3 4">
    <name type="scientific">Tanacetum coccineum</name>
    <dbReference type="NCBI Taxonomy" id="301880"/>
    <lineage>
        <taxon>Eukaryota</taxon>
        <taxon>Viridiplantae</taxon>
        <taxon>Streptophyta</taxon>
        <taxon>Embryophyta</taxon>
        <taxon>Tracheophyta</taxon>
        <taxon>Spermatophyta</taxon>
        <taxon>Magnoliopsida</taxon>
        <taxon>eudicotyledons</taxon>
        <taxon>Gunneridae</taxon>
        <taxon>Pentapetalae</taxon>
        <taxon>asterids</taxon>
        <taxon>campanulids</taxon>
        <taxon>Asterales</taxon>
        <taxon>Asteraceae</taxon>
        <taxon>Asteroideae</taxon>
        <taxon>Anthemideae</taxon>
        <taxon>Anthemidinae</taxon>
        <taxon>Tanacetum</taxon>
    </lineage>
</organism>
<accession>A0ABQ5AZ03</accession>
<dbReference type="EMBL" id="BQNB010012644">
    <property type="protein sequence ID" value="GJT06159.1"/>
    <property type="molecule type" value="Genomic_DNA"/>
</dbReference>
<proteinExistence type="predicted"/>
<feature type="compositionally biased region" description="Basic residues" evidence="2">
    <location>
        <begin position="73"/>
        <end position="82"/>
    </location>
</feature>
<feature type="compositionally biased region" description="Polar residues" evidence="2">
    <location>
        <begin position="85"/>
        <end position="94"/>
    </location>
</feature>
<keyword evidence="4" id="KW-1185">Reference proteome</keyword>
<feature type="region of interest" description="Disordered" evidence="2">
    <location>
        <begin position="180"/>
        <end position="206"/>
    </location>
</feature>
<keyword evidence="1" id="KW-0175">Coiled coil</keyword>
<dbReference type="Proteomes" id="UP001151760">
    <property type="component" value="Unassembled WGS sequence"/>
</dbReference>
<protein>
    <submittedName>
        <fullName evidence="3">Uncharacterized protein</fullName>
    </submittedName>
</protein>
<feature type="region of interest" description="Disordered" evidence="2">
    <location>
        <begin position="40"/>
        <end position="114"/>
    </location>
</feature>
<evidence type="ECO:0000313" key="3">
    <source>
        <dbReference type="EMBL" id="GJT06159.1"/>
    </source>
</evidence>
<sequence>MSKHKKIYVIPSHTKKVFANMKRQGKDFSSRDTPLFPTMIVQAQEHKGEGSVMPTVPQHTPTINQQSSSQPPKKQKPNKSKKQNTEVSQPSDSTEPIVDEAPNDENVTTHSNDPLLIGEERLKLNELMELCTNLSQRVLDLENIKTSQAVEITKLKEMIKKLERRNKSRTPGLKRLRKVGRTARIESSEDKGLGDQEDASKQGRKITDIDADKEVTLIDETQGRNDDNLMFDTGFLDEREVEVEKVVSTAEVTTASATTTTVDKLTLAQTLIEIKAAKPKAIITAATTTTTTVTRPKARGVKDQILIDEEIAQRLQEELQAELEEEERLARQKEEDENIIEWDNV</sequence>
<gene>
    <name evidence="3" type="ORF">Tco_0840621</name>
</gene>
<evidence type="ECO:0000313" key="4">
    <source>
        <dbReference type="Proteomes" id="UP001151760"/>
    </source>
</evidence>
<reference evidence="3" key="2">
    <citation type="submission" date="2022-01" db="EMBL/GenBank/DDBJ databases">
        <authorList>
            <person name="Yamashiro T."/>
            <person name="Shiraishi A."/>
            <person name="Satake H."/>
            <person name="Nakayama K."/>
        </authorList>
    </citation>
    <scope>NUCLEOTIDE SEQUENCE</scope>
</reference>
<dbReference type="InterPro" id="IPR038077">
    <property type="entry name" value="Troponin_sf"/>
</dbReference>
<reference evidence="3" key="1">
    <citation type="journal article" date="2022" name="Int. J. Mol. Sci.">
        <title>Draft Genome of Tanacetum Coccineum: Genomic Comparison of Closely Related Tanacetum-Family Plants.</title>
        <authorList>
            <person name="Yamashiro T."/>
            <person name="Shiraishi A."/>
            <person name="Nakayama K."/>
            <person name="Satake H."/>
        </authorList>
    </citation>
    <scope>NUCLEOTIDE SEQUENCE</scope>
</reference>